<dbReference type="PANTHER" id="PTHR43649">
    <property type="entry name" value="ARABINOSE-BINDING PROTEIN-RELATED"/>
    <property type="match status" value="1"/>
</dbReference>
<evidence type="ECO:0000313" key="3">
    <source>
        <dbReference type="Proteomes" id="UP001595715"/>
    </source>
</evidence>
<sequence length="439" mass="47939">MKGLSILAFTRLSLITSMAASLLLTGCSQNGAEAEDAGKAAASPAVQLEYWTPFSGGDNVFMTELVDQFNEEHEGIHVVQMNSRLDDYYSRLRTAVLSGNAPDVAVIHATSLPQFVQNGYIEDLSAPAEEAGLDFGVFNPSVLKATQFQGRVFAVPLDTHVLVMYYNKTFLAQAGVLSGDGKPVIGTGEAGFTAFLTRIRQAVPADVAPLAQPSTRIDSVWLWWSLYNQIQGGGTFYNAKGTHAAIDNPAALKALKYIHGLYESHLIPPDIPDAFKLFHEGKAAVLITGVWATGALEKADGLNFGVVPLPTLYDKPAAWADSHTLTIPTRHELPPEKRQAAMTFMKWVAEHGAKWSEAGHVPSVSSIVQTEAFRALNYRSDYAAAANSVVFWPKHTKQWSFIETIIRQFERMNYGEQSPEETLRAASAQINLELAKQGR</sequence>
<dbReference type="InterPro" id="IPR050490">
    <property type="entry name" value="Bact_solute-bd_prot1"/>
</dbReference>
<gene>
    <name evidence="2" type="ORF">ACFOZ8_11160</name>
</gene>
<evidence type="ECO:0000256" key="1">
    <source>
        <dbReference type="SAM" id="SignalP"/>
    </source>
</evidence>
<accession>A0ABV8JZ13</accession>
<name>A0ABV8JZ13_9BACL</name>
<reference evidence="3" key="1">
    <citation type="journal article" date="2019" name="Int. J. Syst. Evol. Microbiol.">
        <title>The Global Catalogue of Microorganisms (GCM) 10K type strain sequencing project: providing services to taxonomists for standard genome sequencing and annotation.</title>
        <authorList>
            <consortium name="The Broad Institute Genomics Platform"/>
            <consortium name="The Broad Institute Genome Sequencing Center for Infectious Disease"/>
            <person name="Wu L."/>
            <person name="Ma J."/>
        </authorList>
    </citation>
    <scope>NUCLEOTIDE SEQUENCE [LARGE SCALE GENOMIC DNA]</scope>
    <source>
        <strain evidence="3">IBRC-M 10987</strain>
    </source>
</reference>
<organism evidence="2 3">
    <name type="scientific">Paenibacillus xanthanilyticus</name>
    <dbReference type="NCBI Taxonomy" id="1783531"/>
    <lineage>
        <taxon>Bacteria</taxon>
        <taxon>Bacillati</taxon>
        <taxon>Bacillota</taxon>
        <taxon>Bacilli</taxon>
        <taxon>Bacillales</taxon>
        <taxon>Paenibacillaceae</taxon>
        <taxon>Paenibacillus</taxon>
    </lineage>
</organism>
<feature type="chain" id="PRO_5046870861" evidence="1">
    <location>
        <begin position="20"/>
        <end position="439"/>
    </location>
</feature>
<dbReference type="PANTHER" id="PTHR43649:SF12">
    <property type="entry name" value="DIACETYLCHITOBIOSE BINDING PROTEIN DASA"/>
    <property type="match status" value="1"/>
</dbReference>
<dbReference type="InterPro" id="IPR006059">
    <property type="entry name" value="SBP"/>
</dbReference>
<proteinExistence type="predicted"/>
<dbReference type="RefSeq" id="WP_377718878.1">
    <property type="nucleotide sequence ID" value="NZ_JBHSAM010000023.1"/>
</dbReference>
<keyword evidence="3" id="KW-1185">Reference proteome</keyword>
<evidence type="ECO:0000313" key="2">
    <source>
        <dbReference type="EMBL" id="MFC4100202.1"/>
    </source>
</evidence>
<dbReference type="Pfam" id="PF13416">
    <property type="entry name" value="SBP_bac_8"/>
    <property type="match status" value="1"/>
</dbReference>
<keyword evidence="1" id="KW-0732">Signal</keyword>
<dbReference type="PROSITE" id="PS51257">
    <property type="entry name" value="PROKAR_LIPOPROTEIN"/>
    <property type="match status" value="1"/>
</dbReference>
<comment type="caution">
    <text evidence="2">The sequence shown here is derived from an EMBL/GenBank/DDBJ whole genome shotgun (WGS) entry which is preliminary data.</text>
</comment>
<dbReference type="Gene3D" id="3.40.190.10">
    <property type="entry name" value="Periplasmic binding protein-like II"/>
    <property type="match status" value="1"/>
</dbReference>
<dbReference type="SUPFAM" id="SSF53850">
    <property type="entry name" value="Periplasmic binding protein-like II"/>
    <property type="match status" value="1"/>
</dbReference>
<dbReference type="CDD" id="cd14748">
    <property type="entry name" value="PBP2_UgpB"/>
    <property type="match status" value="1"/>
</dbReference>
<dbReference type="EMBL" id="JBHSAM010000023">
    <property type="protein sequence ID" value="MFC4100202.1"/>
    <property type="molecule type" value="Genomic_DNA"/>
</dbReference>
<protein>
    <submittedName>
        <fullName evidence="2">ABC transporter substrate-binding protein</fullName>
    </submittedName>
</protein>
<dbReference type="Proteomes" id="UP001595715">
    <property type="component" value="Unassembled WGS sequence"/>
</dbReference>
<feature type="signal peptide" evidence="1">
    <location>
        <begin position="1"/>
        <end position="19"/>
    </location>
</feature>